<organism evidence="2 3">
    <name type="scientific">Agrocybe pediades</name>
    <dbReference type="NCBI Taxonomy" id="84607"/>
    <lineage>
        <taxon>Eukaryota</taxon>
        <taxon>Fungi</taxon>
        <taxon>Dikarya</taxon>
        <taxon>Basidiomycota</taxon>
        <taxon>Agaricomycotina</taxon>
        <taxon>Agaricomycetes</taxon>
        <taxon>Agaricomycetidae</taxon>
        <taxon>Agaricales</taxon>
        <taxon>Agaricineae</taxon>
        <taxon>Strophariaceae</taxon>
        <taxon>Agrocybe</taxon>
    </lineage>
</organism>
<comment type="caution">
    <text evidence="2">The sequence shown here is derived from an EMBL/GenBank/DDBJ whole genome shotgun (WGS) entry which is preliminary data.</text>
</comment>
<reference evidence="2 3" key="1">
    <citation type="submission" date="2019-12" db="EMBL/GenBank/DDBJ databases">
        <authorList>
            <person name="Floudas D."/>
            <person name="Bentzer J."/>
            <person name="Ahren D."/>
            <person name="Johansson T."/>
            <person name="Persson P."/>
            <person name="Tunlid A."/>
        </authorList>
    </citation>
    <scope>NUCLEOTIDE SEQUENCE [LARGE SCALE GENOMIC DNA]</scope>
    <source>
        <strain evidence="2 3">CBS 102.39</strain>
    </source>
</reference>
<evidence type="ECO:0000313" key="2">
    <source>
        <dbReference type="EMBL" id="KAF4622548.1"/>
    </source>
</evidence>
<dbReference type="EMBL" id="JAACJL010000002">
    <property type="protein sequence ID" value="KAF4622548.1"/>
    <property type="molecule type" value="Genomic_DNA"/>
</dbReference>
<dbReference type="PROSITE" id="PS50097">
    <property type="entry name" value="BTB"/>
    <property type="match status" value="1"/>
</dbReference>
<dbReference type="InterPro" id="IPR000210">
    <property type="entry name" value="BTB/POZ_dom"/>
</dbReference>
<accession>A0A8H4R520</accession>
<dbReference type="AlphaFoldDB" id="A0A8H4R520"/>
<gene>
    <name evidence="2" type="ORF">D9613_008975</name>
</gene>
<dbReference type="InterPro" id="IPR011333">
    <property type="entry name" value="SKP1/BTB/POZ_sf"/>
</dbReference>
<keyword evidence="3" id="KW-1185">Reference proteome</keyword>
<dbReference type="Proteomes" id="UP000521872">
    <property type="component" value="Unassembled WGS sequence"/>
</dbReference>
<dbReference type="SUPFAM" id="SSF54695">
    <property type="entry name" value="POZ domain"/>
    <property type="match status" value="1"/>
</dbReference>
<sequence>MALTEHHHHCSKHFHFKKIKVRIVKPISDSLKENPRYLTRSVQHKRRLKYRWNHPYAGYNSPNTAAARMTLEQRYKADLITRDTQFWKEDGDVCLVVEAVEFRVHMEKMASAGGVYADMFGEGRFEGECTSAQKPAVFIPDTTAMEFRFLLAILYETSVISTVLPNGKTWLYWEAVLILIPLVERQRLRPIREKIFVGLEMLFPSKAAPATPASFKPIIGGMENERHRWGRFFRVFPIQAINLFSQYGNSYAAFMPMAYYHVAQLSVEDIVNGVEDGEDDEPVKLLPDFIPICIKGREAVCRSRSTVLFRWIFDIMSGYGPEKASELCTGAKAKKGDKLKCFPFFKKLYTHYRESKFLDGRGNALEGLNDDAVGLFKYYMCDPCYQLVLKANEDGLKENWERLPGYFGLGTWEEVLQAQGGADRAWDS</sequence>
<protein>
    <recommendedName>
        <fullName evidence="1">BTB domain-containing protein</fullName>
    </recommendedName>
</protein>
<evidence type="ECO:0000313" key="3">
    <source>
        <dbReference type="Proteomes" id="UP000521872"/>
    </source>
</evidence>
<proteinExistence type="predicted"/>
<feature type="domain" description="BTB" evidence="1">
    <location>
        <begin position="91"/>
        <end position="163"/>
    </location>
</feature>
<name>A0A8H4R520_9AGAR</name>
<evidence type="ECO:0000259" key="1">
    <source>
        <dbReference type="PROSITE" id="PS50097"/>
    </source>
</evidence>